<sequence>MRKLNLFVASICTLSLTLGLASCSENDNLTNQGSKVELPAKHRAYFLNEGNMNDNNANIKLYAPTNSELSTDDIFYKQNNQRLGDTAVDLIKYRGCMYVSVNKSNYIAKLSAAAVEEARVTFTDVPELQGGVRYMVADDGYIYATFYGGAVAKINANNLKIEATLTGLGDNLEGIVEDNGKLYVANSCNSDWVYFRDIRVIDTRTFTLENTIEVAQNPRYLLEEDDKVFVISCDYTSAGGYVLQQINTRKNNEVKQIGYASQMAEKDGILYVINSVTDWSTKKATNTLYTYNIETGVVNNASFLRDMPEALKTAGIYMLEINDNNGDIYISKSDFVTNGTIYRFDRNGNFVESFDAGGLNPCCGVFFD</sequence>
<protein>
    <submittedName>
        <fullName evidence="1">Uncharacterized protein</fullName>
    </submittedName>
</protein>
<proteinExistence type="predicted"/>
<organism evidence="1 2">
    <name type="scientific">Muribaculum caecicola</name>
    <dbReference type="NCBI Taxonomy" id="3038144"/>
    <lineage>
        <taxon>Bacteria</taxon>
        <taxon>Pseudomonadati</taxon>
        <taxon>Bacteroidota</taxon>
        <taxon>Bacteroidia</taxon>
        <taxon>Bacteroidales</taxon>
        <taxon>Muribaculaceae</taxon>
        <taxon>Muribaculum</taxon>
    </lineage>
</organism>
<reference evidence="1" key="1">
    <citation type="submission" date="2019-04" db="EMBL/GenBank/DDBJ databases">
        <title>Microbes associate with the intestines of laboratory mice.</title>
        <authorList>
            <person name="Navarre W."/>
            <person name="Wong E."/>
            <person name="Huang K.C."/>
            <person name="Tropini C."/>
            <person name="Ng K."/>
            <person name="Yu B."/>
        </authorList>
    </citation>
    <scope>NUCLEOTIDE SEQUENCE</scope>
    <source>
        <strain evidence="1">NM86_A22</strain>
    </source>
</reference>
<gene>
    <name evidence="1" type="ORF">E5990_02400</name>
</gene>
<dbReference type="Proteomes" id="UP000305401">
    <property type="component" value="Unassembled WGS sequence"/>
</dbReference>
<comment type="caution">
    <text evidence="1">The sequence shown here is derived from an EMBL/GenBank/DDBJ whole genome shotgun (WGS) entry which is preliminary data.</text>
</comment>
<accession>A0AC61S7W6</accession>
<evidence type="ECO:0000313" key="1">
    <source>
        <dbReference type="EMBL" id="THG54546.1"/>
    </source>
</evidence>
<keyword evidence="2" id="KW-1185">Reference proteome</keyword>
<dbReference type="EMBL" id="SSTG01000015">
    <property type="protein sequence ID" value="THG54546.1"/>
    <property type="molecule type" value="Genomic_DNA"/>
</dbReference>
<name>A0AC61S7W6_9BACT</name>
<evidence type="ECO:0000313" key="2">
    <source>
        <dbReference type="Proteomes" id="UP000305401"/>
    </source>
</evidence>